<keyword evidence="1" id="KW-0472">Membrane</keyword>
<reference evidence="2" key="1">
    <citation type="submission" date="2018-05" db="EMBL/GenBank/DDBJ databases">
        <authorList>
            <person name="Lanie J.A."/>
            <person name="Ng W.-L."/>
            <person name="Kazmierczak K.M."/>
            <person name="Andrzejewski T.M."/>
            <person name="Davidsen T.M."/>
            <person name="Wayne K.J."/>
            <person name="Tettelin H."/>
            <person name="Glass J.I."/>
            <person name="Rusch D."/>
            <person name="Podicherti R."/>
            <person name="Tsui H.-C.T."/>
            <person name="Winkler M.E."/>
        </authorList>
    </citation>
    <scope>NUCLEOTIDE SEQUENCE</scope>
</reference>
<dbReference type="EMBL" id="UINC01185637">
    <property type="protein sequence ID" value="SVD97449.1"/>
    <property type="molecule type" value="Genomic_DNA"/>
</dbReference>
<sequence>LNRRIPQIVGSYFITGTSLVFFVQYLVDKYHFSGHYPTLTIFALIGILPTVIILSYFHGAPGKDQWTKIEKIGIPINILFIGCVLFFGDRLNIWELEEYAKPENVRDTFLINMHSSPELYTWIDAVKDKEEFPDIPGKVEIFSDSLLDETINYVTSYLGTKFFTLDVDLHYPTTELKPLLDKYPPHEMLFAGAITEKELENNMIEVYDLYKKQGIYLDGIMNVVFVRFLPQGETHWGRSFFYSFYELMGGKKFNVW</sequence>
<feature type="transmembrane region" description="Helical" evidence="1">
    <location>
        <begin position="39"/>
        <end position="57"/>
    </location>
</feature>
<feature type="non-terminal residue" evidence="2">
    <location>
        <position position="1"/>
    </location>
</feature>
<feature type="transmembrane region" description="Helical" evidence="1">
    <location>
        <begin position="69"/>
        <end position="88"/>
    </location>
</feature>
<protein>
    <submittedName>
        <fullName evidence="2">Uncharacterized protein</fullName>
    </submittedName>
</protein>
<evidence type="ECO:0000256" key="1">
    <source>
        <dbReference type="SAM" id="Phobius"/>
    </source>
</evidence>
<dbReference type="AlphaFoldDB" id="A0A382ZQG4"/>
<proteinExistence type="predicted"/>
<name>A0A382ZQG4_9ZZZZ</name>
<organism evidence="2">
    <name type="scientific">marine metagenome</name>
    <dbReference type="NCBI Taxonomy" id="408172"/>
    <lineage>
        <taxon>unclassified sequences</taxon>
        <taxon>metagenomes</taxon>
        <taxon>ecological metagenomes</taxon>
    </lineage>
</organism>
<gene>
    <name evidence="2" type="ORF">METZ01_LOCUS450303</name>
</gene>
<accession>A0A382ZQG4</accession>
<feature type="transmembrane region" description="Helical" evidence="1">
    <location>
        <begin position="9"/>
        <end position="27"/>
    </location>
</feature>
<keyword evidence="1" id="KW-1133">Transmembrane helix</keyword>
<keyword evidence="1" id="KW-0812">Transmembrane</keyword>
<evidence type="ECO:0000313" key="2">
    <source>
        <dbReference type="EMBL" id="SVD97449.1"/>
    </source>
</evidence>
<feature type="non-terminal residue" evidence="2">
    <location>
        <position position="256"/>
    </location>
</feature>